<proteinExistence type="evidence at transcript level"/>
<dbReference type="Pfam" id="PF06602">
    <property type="entry name" value="Myotub-related"/>
    <property type="match status" value="2"/>
</dbReference>
<dbReference type="GO" id="GO:0046856">
    <property type="term" value="P:phosphatidylinositol dephosphorylation"/>
    <property type="evidence" value="ECO:0007669"/>
    <property type="project" value="TreeGrafter"/>
</dbReference>
<evidence type="ECO:0000313" key="4">
    <source>
        <dbReference type="EMBL" id="JAP72935.1"/>
    </source>
</evidence>
<dbReference type="SUPFAM" id="SSF50729">
    <property type="entry name" value="PH domain-like"/>
    <property type="match status" value="1"/>
</dbReference>
<dbReference type="InterPro" id="IPR030564">
    <property type="entry name" value="Myotubularin"/>
</dbReference>
<dbReference type="PROSITE" id="PS51339">
    <property type="entry name" value="PPASE_MYOTUBULARIN"/>
    <property type="match status" value="1"/>
</dbReference>
<dbReference type="PANTHER" id="PTHR10807:SF110">
    <property type="entry name" value="FI17948P1"/>
    <property type="match status" value="1"/>
</dbReference>
<feature type="domain" description="Myotubularin phosphatase" evidence="3">
    <location>
        <begin position="296"/>
        <end position="684"/>
    </location>
</feature>
<name>A0A131Y377_IXORI</name>
<dbReference type="GO" id="GO:0005737">
    <property type="term" value="C:cytoplasm"/>
    <property type="evidence" value="ECO:0007669"/>
    <property type="project" value="TreeGrafter"/>
</dbReference>
<reference evidence="4" key="1">
    <citation type="submission" date="2016-02" db="EMBL/GenBank/DDBJ databases">
        <title>RNAseq analyses of the midgut from blood- or serum-fed Ixodes ricinus ticks.</title>
        <authorList>
            <person name="Perner J."/>
            <person name="Provaznik J."/>
            <person name="Schrenkova J."/>
            <person name="Urbanova V."/>
            <person name="Ribeiro J.M."/>
            <person name="Kopacek P."/>
        </authorList>
    </citation>
    <scope>NUCLEOTIDE SEQUENCE</scope>
    <source>
        <tissue evidence="4">Gut</tissue>
    </source>
</reference>
<dbReference type="SUPFAM" id="SSF52799">
    <property type="entry name" value="(Phosphotyrosine protein) phosphatases II"/>
    <property type="match status" value="1"/>
</dbReference>
<protein>
    <submittedName>
        <fullName evidence="4">Putative phosphatidylinositol 3-phosphate 3-phosphatase myotubularin mtm1</fullName>
    </submittedName>
</protein>
<dbReference type="InterPro" id="IPR029021">
    <property type="entry name" value="Prot-tyrosine_phosphatase-like"/>
</dbReference>
<dbReference type="InterPro" id="IPR010569">
    <property type="entry name" value="Myotubularin-like_Pase_dom"/>
</dbReference>
<accession>A0A131Y377</accession>
<evidence type="ECO:0000256" key="2">
    <source>
        <dbReference type="SAM" id="MobiDB-lite"/>
    </source>
</evidence>
<sequence>MRVPRSEKESHPREQSARVILRSGRRSSDVPANPTDGGRSPRWSCARQQQPPSLVGLDASAPSDGGRMQLSTESFPFRLTPRRNVLRVNAGSPDDAEDDPMGSESRLKRVGSSFVSYVDLGGADDEGRRAAAAAADAMPSLRPVLYDGEVVVSEVSHVLKFNTFSELRNGVSGVLFCTSLKLSFVTMEASAERAPRSPLCANRVLGPNDIGLLNVDALYELSAGRRKRISSPAAPGRAVEVLQVRCKDMRLFTFSFKFCQGDQGARVLQFLACHAFVPSVDMLFCPPGSTTREPPFESAAEWEAELKRCGAHGDSDTALWRVTELNAKYRLSDAMPKRFVVPRRLLDCTLEGLANYFHERRAVAWCWSHGNGAALMRGASSDTGSEAGELERLGQLSQCLGSDVHLVRLDLECPFVREIGSSFHKLQALCMPADEAEFLEQEAHFYGALEATRWLECLSGCLKVALGAARAMADKGRHVLLREQTGADLTCVVASLVQVLLDPYCRTQAGFQMLVDKEWVAGGHPFTDRLGHLGGVNGRAAEAAPVFLFFLDCVWQVARQFPSAFEFSETYLTNLWDCTHVGIYDAFLFNSNRQRRHARRTRAYRNVWDWSGPESRLSAQDLELFQNPLYLLRRSRELLNAGRPVPPPLPPSGSGDRRCASSEDEDLLSMDATVKALSVWTQCYFRWVPKAEVVNGDPGTLFLHNVRVARDIQFLAAQVRLLREHRRDGVEPVQLRHRRLPSDEYFSLAQRCSARPGATLGAEGQHLVTSSFPYAPPGPVDWGSCHVPSVAPLLDEGCEDFDD</sequence>
<organism evidence="4">
    <name type="scientific">Ixodes ricinus</name>
    <name type="common">Common tick</name>
    <name type="synonym">Acarus ricinus</name>
    <dbReference type="NCBI Taxonomy" id="34613"/>
    <lineage>
        <taxon>Eukaryota</taxon>
        <taxon>Metazoa</taxon>
        <taxon>Ecdysozoa</taxon>
        <taxon>Arthropoda</taxon>
        <taxon>Chelicerata</taxon>
        <taxon>Arachnida</taxon>
        <taxon>Acari</taxon>
        <taxon>Parasitiformes</taxon>
        <taxon>Ixodida</taxon>
        <taxon>Ixodoidea</taxon>
        <taxon>Ixodidae</taxon>
        <taxon>Ixodinae</taxon>
        <taxon>Ixodes</taxon>
    </lineage>
</organism>
<dbReference type="AlphaFoldDB" id="A0A131Y377"/>
<evidence type="ECO:0000256" key="1">
    <source>
        <dbReference type="ARBA" id="ARBA00007471"/>
    </source>
</evidence>
<evidence type="ECO:0000259" key="3">
    <source>
        <dbReference type="PROSITE" id="PS51339"/>
    </source>
</evidence>
<feature type="compositionally biased region" description="Basic and acidic residues" evidence="2">
    <location>
        <begin position="1"/>
        <end position="16"/>
    </location>
</feature>
<dbReference type="EMBL" id="GEFM01002861">
    <property type="protein sequence ID" value="JAP72935.1"/>
    <property type="molecule type" value="mRNA"/>
</dbReference>
<comment type="similarity">
    <text evidence="1">Belongs to the protein-tyrosine phosphatase family. Non-receptor class myotubularin subfamily.</text>
</comment>
<feature type="region of interest" description="Disordered" evidence="2">
    <location>
        <begin position="642"/>
        <end position="662"/>
    </location>
</feature>
<dbReference type="PANTHER" id="PTHR10807">
    <property type="entry name" value="MYOTUBULARIN-RELATED"/>
    <property type="match status" value="1"/>
</dbReference>
<dbReference type="InterPro" id="IPR022587">
    <property type="entry name" value="MTMR12-like_C"/>
</dbReference>
<dbReference type="GO" id="GO:0016020">
    <property type="term" value="C:membrane"/>
    <property type="evidence" value="ECO:0007669"/>
    <property type="project" value="TreeGrafter"/>
</dbReference>
<dbReference type="Pfam" id="PF12578">
    <property type="entry name" value="3-PAP"/>
    <property type="match status" value="1"/>
</dbReference>
<feature type="region of interest" description="Disordered" evidence="2">
    <location>
        <begin position="1"/>
        <end position="74"/>
    </location>
</feature>